<dbReference type="InterPro" id="IPR043129">
    <property type="entry name" value="ATPase_NBD"/>
</dbReference>
<proteinExistence type="predicted"/>
<dbReference type="OrthoDB" id="2963168at2759"/>
<dbReference type="Proteomes" id="UP000217199">
    <property type="component" value="Unassembled WGS sequence"/>
</dbReference>
<name>A0A286UAC4_9AGAM</name>
<protein>
    <submittedName>
        <fullName evidence="1">Uncharacterized protein</fullName>
    </submittedName>
</protein>
<keyword evidence="2" id="KW-1185">Reference proteome</keyword>
<dbReference type="InParanoid" id="A0A286UAC4"/>
<accession>A0A286UAC4</accession>
<comment type="caution">
    <text evidence="1">The sequence shown here is derived from an EMBL/GenBank/DDBJ whole genome shotgun (WGS) entry which is preliminary data.</text>
</comment>
<dbReference type="PANTHER" id="PTHR14187">
    <property type="entry name" value="ALPHA KINASE/ELONGATION FACTOR 2 KINASE"/>
    <property type="match status" value="1"/>
</dbReference>
<dbReference type="EMBL" id="NBII01000008">
    <property type="protein sequence ID" value="PAV16506.1"/>
    <property type="molecule type" value="Genomic_DNA"/>
</dbReference>
<sequence>MDPSSYVLRALRNASTVINPPSNGNNSRYHEHRKTLIQALAESVFPFKSIRGADTTQRNCYPKILDLKPYDGKIIQLMVAIDVGDTHSGVSYSILRPGEVPTVYAVTKFTDQTSGDQKIPSIMYYDSSLKVRAAGASAVTDSTTIDAEFEEWYKVEHFKLRLRPSDMRINSNILKIEDLPPSKTAVGVMGDFLGYLYRETLKFIESHHTDGEGIIRQTKSRVTFILTHPNGWAGPPQRSLLEAAIHGGLIEDTPSGRSRIKFVSEGKANAFACLSSQLCLPNLEPGYRFMIVDAGGCTLVTSSYEVISSSPLRIKEITASECRFAGSAFVNLAVEKTLEEKLSGTSCANPDVVADILSGEFESGIKRVFENETSTYWVPIESHRKDTPTMCIRLDGSELATCFRFSVNESLASIRGQLSVCSVKAMPVWLVGGLGSSPWLLKRLKQELVAEGVVVGRPDIVGGTSKAVSNGAIYHALSQNNTAVDSNNGSSDPQSPIEEFLNYFFTQRMDGYTRGKDQVPEYESIVLENNQDVNTSLKSQAKRYKSPSSNANNQNLLPVRGIQTVNNKSENIQKVDLLESLAQTGHTNLQFQTKPDKGTEKELIKDFESLRHISKSVILKIANEWRRSRNQARDGRINSTVKSAIWPITGKWKEHLPIALGQHLYDQLKNARSRLSFPDYQNVVSNTLSTIVSYKVSEIVAIEFAPGLSGESTREFEFVFGTLLFTGPLHDALRWRAAAYAALTQGTRSEQVEKFRKTHQDDLLDAFRTVLYVGGVRPKYLMVLEDILSKSEIIEKAMQFGEKMKTQYLSFYPDVFSPKQYEVSEEIMMEVLETERFRVRSSSPSEAGLYGYTLFPGLMIRSPSSDIKDRILVKCQISTLVR</sequence>
<organism evidence="1 2">
    <name type="scientific">Pyrrhoderma noxium</name>
    <dbReference type="NCBI Taxonomy" id="2282107"/>
    <lineage>
        <taxon>Eukaryota</taxon>
        <taxon>Fungi</taxon>
        <taxon>Dikarya</taxon>
        <taxon>Basidiomycota</taxon>
        <taxon>Agaricomycotina</taxon>
        <taxon>Agaricomycetes</taxon>
        <taxon>Hymenochaetales</taxon>
        <taxon>Hymenochaetaceae</taxon>
        <taxon>Pyrrhoderma</taxon>
    </lineage>
</organism>
<reference evidence="1 2" key="1">
    <citation type="journal article" date="2017" name="Mol. Ecol.">
        <title>Comparative and population genomic landscape of Phellinus noxius: A hypervariable fungus causing root rot in trees.</title>
        <authorList>
            <person name="Chung C.L."/>
            <person name="Lee T.J."/>
            <person name="Akiba M."/>
            <person name="Lee H.H."/>
            <person name="Kuo T.H."/>
            <person name="Liu D."/>
            <person name="Ke H.M."/>
            <person name="Yokoi T."/>
            <person name="Roa M.B."/>
            <person name="Lu M.J."/>
            <person name="Chang Y.Y."/>
            <person name="Ann P.J."/>
            <person name="Tsai J.N."/>
            <person name="Chen C.Y."/>
            <person name="Tzean S.S."/>
            <person name="Ota Y."/>
            <person name="Hattori T."/>
            <person name="Sahashi N."/>
            <person name="Liou R.F."/>
            <person name="Kikuchi T."/>
            <person name="Tsai I.J."/>
        </authorList>
    </citation>
    <scope>NUCLEOTIDE SEQUENCE [LARGE SCALE GENOMIC DNA]</scope>
    <source>
        <strain evidence="1 2">FFPRI411160</strain>
    </source>
</reference>
<evidence type="ECO:0000313" key="1">
    <source>
        <dbReference type="EMBL" id="PAV16506.1"/>
    </source>
</evidence>
<dbReference type="CDD" id="cd10170">
    <property type="entry name" value="ASKHA_NBD_HSP70"/>
    <property type="match status" value="1"/>
</dbReference>
<dbReference type="AlphaFoldDB" id="A0A286UAC4"/>
<gene>
    <name evidence="1" type="ORF">PNOK_0812600</name>
</gene>
<dbReference type="Gene3D" id="3.30.420.40">
    <property type="match status" value="1"/>
</dbReference>
<dbReference type="STRING" id="2282107.A0A286UAC4"/>
<evidence type="ECO:0000313" key="2">
    <source>
        <dbReference type="Proteomes" id="UP000217199"/>
    </source>
</evidence>
<dbReference type="SUPFAM" id="SSF53067">
    <property type="entry name" value="Actin-like ATPase domain"/>
    <property type="match status" value="2"/>
</dbReference>
<dbReference type="PANTHER" id="PTHR14187:SF5">
    <property type="entry name" value="HEAT SHOCK 70 KDA PROTEIN 12A"/>
    <property type="match status" value="1"/>
</dbReference>